<sequence length="133" mass="13806">ALAGRAAGALRISGLLDARAATPEMIEALERAGPFGAGAPAPRFALSDLILEQVDTMGEGHLRLHARSGAGALDAVAWGAMQGALGPALLRARGRRFHLAGRLELSLWGGRQRVRLRLDDAAEPAGNGTPRAD</sequence>
<keyword evidence="3" id="KW-0540">Nuclease</keyword>
<comment type="caution">
    <text evidence="3">The sequence shown here is derived from an EMBL/GenBank/DDBJ whole genome shotgun (WGS) entry which is preliminary data.</text>
</comment>
<keyword evidence="1" id="KW-0378">Hydrolase</keyword>
<organism evidence="3 4">
    <name type="scientific">Paracoccus solventivorans</name>
    <dbReference type="NCBI Taxonomy" id="53463"/>
    <lineage>
        <taxon>Bacteria</taxon>
        <taxon>Pseudomonadati</taxon>
        <taxon>Pseudomonadota</taxon>
        <taxon>Alphaproteobacteria</taxon>
        <taxon>Rhodobacterales</taxon>
        <taxon>Paracoccaceae</taxon>
        <taxon>Paracoccus</taxon>
    </lineage>
</organism>
<dbReference type="GO" id="GO:0004527">
    <property type="term" value="F:exonuclease activity"/>
    <property type="evidence" value="ECO:0007669"/>
    <property type="project" value="UniProtKB-KW"/>
</dbReference>
<evidence type="ECO:0000313" key="3">
    <source>
        <dbReference type="EMBL" id="HHW34069.1"/>
    </source>
</evidence>
<dbReference type="PANTHER" id="PTHR30255">
    <property type="entry name" value="SINGLE-STRANDED-DNA-SPECIFIC EXONUCLEASE RECJ"/>
    <property type="match status" value="1"/>
</dbReference>
<accession>A0A832PM57</accession>
<proteinExistence type="predicted"/>
<dbReference type="EMBL" id="DULP01000113">
    <property type="protein sequence ID" value="HHW34069.1"/>
    <property type="molecule type" value="Genomic_DNA"/>
</dbReference>
<name>A0A832PM57_9RHOB</name>
<evidence type="ECO:0000259" key="2">
    <source>
        <dbReference type="Pfam" id="PF17768"/>
    </source>
</evidence>
<dbReference type="InterPro" id="IPR041122">
    <property type="entry name" value="RecJ_OB"/>
</dbReference>
<keyword evidence="3" id="KW-0269">Exonuclease</keyword>
<dbReference type="InterPro" id="IPR051673">
    <property type="entry name" value="SSDNA_exonuclease_RecJ"/>
</dbReference>
<dbReference type="Pfam" id="PF17768">
    <property type="entry name" value="RecJ_OB"/>
    <property type="match status" value="1"/>
</dbReference>
<dbReference type="Proteomes" id="UP000580830">
    <property type="component" value="Unassembled WGS sequence"/>
</dbReference>
<feature type="non-terminal residue" evidence="3">
    <location>
        <position position="1"/>
    </location>
</feature>
<reference evidence="3 4" key="1">
    <citation type="journal article" date="2020" name="Biotechnol. Biofuels">
        <title>New insights from the biogas microbiome by comprehensive genome-resolved metagenomics of nearly 1600 species originating from multiple anaerobic digesters.</title>
        <authorList>
            <person name="Campanaro S."/>
            <person name="Treu L."/>
            <person name="Rodriguez-R L.M."/>
            <person name="Kovalovszki A."/>
            <person name="Ziels R.M."/>
            <person name="Maus I."/>
            <person name="Zhu X."/>
            <person name="Kougias P.G."/>
            <person name="Basile A."/>
            <person name="Luo G."/>
            <person name="Schluter A."/>
            <person name="Konstantinidis K.T."/>
            <person name="Angelidaki I."/>
        </authorList>
    </citation>
    <scope>NUCLEOTIDE SEQUENCE [LARGE SCALE GENOMIC DNA]</scope>
    <source>
        <strain evidence="3">AS04akNAM_125</strain>
    </source>
</reference>
<evidence type="ECO:0000313" key="4">
    <source>
        <dbReference type="Proteomes" id="UP000580830"/>
    </source>
</evidence>
<protein>
    <submittedName>
        <fullName evidence="3">Single-stranded-DNA-specific exonuclease RecJ</fullName>
    </submittedName>
</protein>
<gene>
    <name evidence="3" type="ORF">GXX24_08025</name>
</gene>
<dbReference type="AlphaFoldDB" id="A0A832PM57"/>
<dbReference type="Gene3D" id="2.40.50.460">
    <property type="match status" value="1"/>
</dbReference>
<dbReference type="PANTHER" id="PTHR30255:SF2">
    <property type="entry name" value="SINGLE-STRANDED-DNA-SPECIFIC EXONUCLEASE RECJ"/>
    <property type="match status" value="1"/>
</dbReference>
<feature type="domain" description="RecJ OB" evidence="2">
    <location>
        <begin position="15"/>
        <end position="120"/>
    </location>
</feature>
<evidence type="ECO:0000256" key="1">
    <source>
        <dbReference type="ARBA" id="ARBA00022801"/>
    </source>
</evidence>